<dbReference type="Proteomes" id="UP000277928">
    <property type="component" value="Unassembled WGS sequence"/>
</dbReference>
<organism evidence="1 2">
    <name type="scientific">Litomosoides sigmodontis</name>
    <name type="common">Filarial nematode worm</name>
    <dbReference type="NCBI Taxonomy" id="42156"/>
    <lineage>
        <taxon>Eukaryota</taxon>
        <taxon>Metazoa</taxon>
        <taxon>Ecdysozoa</taxon>
        <taxon>Nematoda</taxon>
        <taxon>Chromadorea</taxon>
        <taxon>Rhabditida</taxon>
        <taxon>Spirurina</taxon>
        <taxon>Spiruromorpha</taxon>
        <taxon>Filarioidea</taxon>
        <taxon>Onchocercidae</taxon>
        <taxon>Litomosoides</taxon>
    </lineage>
</organism>
<dbReference type="OrthoDB" id="5853285at2759"/>
<dbReference type="OMA" id="RMQIWAA"/>
<accession>A0A3P7JZT3</accession>
<name>A0A3P7JZT3_LITSI</name>
<gene>
    <name evidence="1" type="ORF">NLS_LOCUS9537</name>
</gene>
<dbReference type="EMBL" id="UYRX01001675">
    <property type="protein sequence ID" value="VDM91906.1"/>
    <property type="molecule type" value="Genomic_DNA"/>
</dbReference>
<protein>
    <submittedName>
        <fullName evidence="1">Uncharacterized protein</fullName>
    </submittedName>
</protein>
<dbReference type="AlphaFoldDB" id="A0A3P7JZT3"/>
<sequence>IFPKQQQQQRAVMHSVPLWIFLIVIAHGKATYGIVVNSFNGLTVGSGQLNGIGNEVYVADVFNGPQNFRPKSRSSLSRSAPAPSSTFINSFQGNVVGSNSLQNNAGISLVPGRVISTGNFSRQIDEQLELFRRRVRLWVAELRARYRLFYSLYPYAFIYMN</sequence>
<evidence type="ECO:0000313" key="1">
    <source>
        <dbReference type="EMBL" id="VDM91906.1"/>
    </source>
</evidence>
<proteinExistence type="predicted"/>
<keyword evidence="2" id="KW-1185">Reference proteome</keyword>
<reference evidence="1 2" key="1">
    <citation type="submission" date="2018-08" db="EMBL/GenBank/DDBJ databases">
        <authorList>
            <person name="Laetsch R D."/>
            <person name="Stevens L."/>
            <person name="Kumar S."/>
            <person name="Blaxter L. M."/>
        </authorList>
    </citation>
    <scope>NUCLEOTIDE SEQUENCE [LARGE SCALE GENOMIC DNA]</scope>
</reference>
<evidence type="ECO:0000313" key="2">
    <source>
        <dbReference type="Proteomes" id="UP000277928"/>
    </source>
</evidence>
<feature type="non-terminal residue" evidence="1">
    <location>
        <position position="1"/>
    </location>
</feature>